<sequence length="211" mass="23423">MATEEEPRDDRSVVENGQASDGRAWDYLLQTWRELDVPEGWRAEIDERQIVLVPPPHAHHNGIAAKIQRRLYATLPEGLEIYQTLGIHIAPLGKLYVPDLVVMPAELIAAADPETSDPMDASEALLVVEITSRGNAREDRTKKYRAYARAGVPMYLLIDRFDTRGPMATLFTEPNGDGTYKHTDAVPFGKPLTLPPPFDVELLTGELPGAI</sequence>
<reference evidence="2 3" key="1">
    <citation type="submission" date="2017-03" db="EMBL/GenBank/DDBJ databases">
        <title>Complete Genome Sequence of a natural compounds producer, Streptomyces violaceus S21.</title>
        <authorList>
            <person name="Zhong C."/>
            <person name="Zhao Z."/>
            <person name="Fu J."/>
            <person name="Zong G."/>
            <person name="Qin R."/>
            <person name="Cao G."/>
        </authorList>
    </citation>
    <scope>NUCLEOTIDE SEQUENCE [LARGE SCALE GENOMIC DNA]</scope>
    <source>
        <strain evidence="2 3">S21</strain>
    </source>
</reference>
<dbReference type="SUPFAM" id="SSF52980">
    <property type="entry name" value="Restriction endonuclease-like"/>
    <property type="match status" value="1"/>
</dbReference>
<dbReference type="InterPro" id="IPR011335">
    <property type="entry name" value="Restrct_endonuc-II-like"/>
</dbReference>
<dbReference type="GO" id="GO:0004519">
    <property type="term" value="F:endonuclease activity"/>
    <property type="evidence" value="ECO:0007669"/>
    <property type="project" value="UniProtKB-KW"/>
</dbReference>
<dbReference type="InterPro" id="IPR008538">
    <property type="entry name" value="Uma2"/>
</dbReference>
<dbReference type="Pfam" id="PF05685">
    <property type="entry name" value="Uma2"/>
    <property type="match status" value="1"/>
</dbReference>
<feature type="domain" description="Putative restriction endonuclease" evidence="1">
    <location>
        <begin position="34"/>
        <end position="200"/>
    </location>
</feature>
<dbReference type="CDD" id="cd06260">
    <property type="entry name" value="DUF820-like"/>
    <property type="match status" value="1"/>
</dbReference>
<dbReference type="EMBL" id="CP020570">
    <property type="protein sequence ID" value="ARF62486.1"/>
    <property type="molecule type" value="Genomic_DNA"/>
</dbReference>
<evidence type="ECO:0000313" key="2">
    <source>
        <dbReference type="EMBL" id="ARF62486.1"/>
    </source>
</evidence>
<organism evidence="2 3">
    <name type="scientific">Streptomyces violaceoruber</name>
    <dbReference type="NCBI Taxonomy" id="1935"/>
    <lineage>
        <taxon>Bacteria</taxon>
        <taxon>Bacillati</taxon>
        <taxon>Actinomycetota</taxon>
        <taxon>Actinomycetes</taxon>
        <taxon>Kitasatosporales</taxon>
        <taxon>Streptomycetaceae</taxon>
        <taxon>Streptomyces</taxon>
        <taxon>Streptomyces violaceoruber group</taxon>
    </lineage>
</organism>
<dbReference type="RefSeq" id="WP_083192665.1">
    <property type="nucleotide sequence ID" value="NZ_CP020570.1"/>
</dbReference>
<dbReference type="STRING" id="1935.B1H20_14550"/>
<dbReference type="KEGG" id="svu:B1H20_14550"/>
<keyword evidence="2" id="KW-0378">Hydrolase</keyword>
<evidence type="ECO:0000313" key="3">
    <source>
        <dbReference type="Proteomes" id="UP000192445"/>
    </source>
</evidence>
<dbReference type="Proteomes" id="UP000192445">
    <property type="component" value="Chromosome"/>
</dbReference>
<keyword evidence="2" id="KW-0255">Endonuclease</keyword>
<accession>A0A1V0UBH8</accession>
<keyword evidence="2" id="KW-0540">Nuclease</keyword>
<dbReference type="AlphaFoldDB" id="A0A1V0UBH8"/>
<dbReference type="PANTHER" id="PTHR35400">
    <property type="entry name" value="SLR1083 PROTEIN"/>
    <property type="match status" value="1"/>
</dbReference>
<evidence type="ECO:0000259" key="1">
    <source>
        <dbReference type="Pfam" id="PF05685"/>
    </source>
</evidence>
<dbReference type="OrthoDB" id="4537149at2"/>
<proteinExistence type="predicted"/>
<protein>
    <submittedName>
        <fullName evidence="2">Restriction endonuclease</fullName>
    </submittedName>
</protein>
<name>A0A1V0UBH8_STRVN</name>
<dbReference type="InterPro" id="IPR012296">
    <property type="entry name" value="Nuclease_put_TT1808"/>
</dbReference>
<gene>
    <name evidence="2" type="ORF">B1H20_14550</name>
</gene>
<dbReference type="Gene3D" id="3.90.1570.10">
    <property type="entry name" value="tt1808, chain A"/>
    <property type="match status" value="1"/>
</dbReference>
<dbReference type="PANTHER" id="PTHR35400:SF3">
    <property type="entry name" value="SLL1072 PROTEIN"/>
    <property type="match status" value="1"/>
</dbReference>